<organism evidence="2 3">
    <name type="scientific">Pseudocohnilembus persalinus</name>
    <name type="common">Ciliate</name>
    <dbReference type="NCBI Taxonomy" id="266149"/>
    <lineage>
        <taxon>Eukaryota</taxon>
        <taxon>Sar</taxon>
        <taxon>Alveolata</taxon>
        <taxon>Ciliophora</taxon>
        <taxon>Intramacronucleata</taxon>
        <taxon>Oligohymenophorea</taxon>
        <taxon>Scuticociliatia</taxon>
        <taxon>Philasterida</taxon>
        <taxon>Pseudocohnilembidae</taxon>
        <taxon>Pseudocohnilembus</taxon>
    </lineage>
</organism>
<keyword evidence="3" id="KW-1185">Reference proteome</keyword>
<dbReference type="Proteomes" id="UP000054937">
    <property type="component" value="Unassembled WGS sequence"/>
</dbReference>
<dbReference type="InParanoid" id="A0A0V0R582"/>
<accession>A0A0V0R582</accession>
<sequence>MSNQILQFEQNQSQIRNALSQNDSSISDTGNSRNQQNGTNYTNYSNQNILAQQKNHQFQPLQKSSFNNNQKTNQGKIFNETLQKQQILQIKMDQNDTPNQLIRPNLCNKNTTDLQSNNINITSGFQNVSIKGLIQNNKNEDLINNKFQQGNNFNKININKQNNVLISENQQNHKINGSFTQTAGSHFQNSEYYNEEEDDTINYNLHMYPTPIMMLKQKPKYGILKNANYNKNTNNNNKKIRQDKYGHKINENNNNNHTISFKDRLVEVKFVDNWKEYNFTEDEDSGILICCNLCNIC</sequence>
<reference evidence="2 3" key="1">
    <citation type="journal article" date="2015" name="Sci. Rep.">
        <title>Genome of the facultative scuticociliatosis pathogen Pseudocohnilembus persalinus provides insight into its virulence through horizontal gene transfer.</title>
        <authorList>
            <person name="Xiong J."/>
            <person name="Wang G."/>
            <person name="Cheng J."/>
            <person name="Tian M."/>
            <person name="Pan X."/>
            <person name="Warren A."/>
            <person name="Jiang C."/>
            <person name="Yuan D."/>
            <person name="Miao W."/>
        </authorList>
    </citation>
    <scope>NUCLEOTIDE SEQUENCE [LARGE SCALE GENOMIC DNA]</scope>
    <source>
        <strain evidence="2">36N120E</strain>
    </source>
</reference>
<evidence type="ECO:0000313" key="2">
    <source>
        <dbReference type="EMBL" id="KRX09649.1"/>
    </source>
</evidence>
<evidence type="ECO:0000313" key="3">
    <source>
        <dbReference type="Proteomes" id="UP000054937"/>
    </source>
</evidence>
<evidence type="ECO:0000256" key="1">
    <source>
        <dbReference type="SAM" id="MobiDB-lite"/>
    </source>
</evidence>
<protein>
    <submittedName>
        <fullName evidence="2">Uncharacterized protein</fullName>
    </submittedName>
</protein>
<dbReference type="EMBL" id="LDAU01000045">
    <property type="protein sequence ID" value="KRX09649.1"/>
    <property type="molecule type" value="Genomic_DNA"/>
</dbReference>
<dbReference type="AlphaFoldDB" id="A0A0V0R582"/>
<name>A0A0V0R582_PSEPJ</name>
<feature type="region of interest" description="Disordered" evidence="1">
    <location>
        <begin position="21"/>
        <end position="43"/>
    </location>
</feature>
<proteinExistence type="predicted"/>
<gene>
    <name evidence="2" type="ORF">PPERSA_09319</name>
</gene>
<comment type="caution">
    <text evidence="2">The sequence shown here is derived from an EMBL/GenBank/DDBJ whole genome shotgun (WGS) entry which is preliminary data.</text>
</comment>